<accession>A0A840X5U2</accession>
<dbReference type="GO" id="GO:0071949">
    <property type="term" value="F:FAD binding"/>
    <property type="evidence" value="ECO:0007669"/>
    <property type="project" value="TreeGrafter"/>
</dbReference>
<evidence type="ECO:0000313" key="8">
    <source>
        <dbReference type="Proteomes" id="UP000553766"/>
    </source>
</evidence>
<organism evidence="7 8">
    <name type="scientific">Rubricella aquisinus</name>
    <dbReference type="NCBI Taxonomy" id="2028108"/>
    <lineage>
        <taxon>Bacteria</taxon>
        <taxon>Pseudomonadati</taxon>
        <taxon>Pseudomonadota</taxon>
        <taxon>Alphaproteobacteria</taxon>
        <taxon>Rhodobacterales</taxon>
        <taxon>Paracoccaceae</taxon>
        <taxon>Rubricella</taxon>
    </lineage>
</organism>
<dbReference type="GO" id="GO:0009416">
    <property type="term" value="P:response to light stimulus"/>
    <property type="evidence" value="ECO:0007669"/>
    <property type="project" value="TreeGrafter"/>
</dbReference>
<dbReference type="SUPFAM" id="SSF52425">
    <property type="entry name" value="Cryptochrome/photolyase, N-terminal domain"/>
    <property type="match status" value="1"/>
</dbReference>
<name>A0A840X5U2_9RHOB</name>
<evidence type="ECO:0000256" key="3">
    <source>
        <dbReference type="ARBA" id="ARBA00022827"/>
    </source>
</evidence>
<dbReference type="InterPro" id="IPR014729">
    <property type="entry name" value="Rossmann-like_a/b/a_fold"/>
</dbReference>
<evidence type="ECO:0000256" key="2">
    <source>
        <dbReference type="ARBA" id="ARBA00022630"/>
    </source>
</evidence>
<dbReference type="PANTHER" id="PTHR11455:SF9">
    <property type="entry name" value="CRYPTOCHROME CIRCADIAN CLOCK 5 ISOFORM X1"/>
    <property type="match status" value="1"/>
</dbReference>
<dbReference type="InterPro" id="IPR036155">
    <property type="entry name" value="Crypto/Photolyase_N_sf"/>
</dbReference>
<feature type="region of interest" description="Disordered" evidence="5">
    <location>
        <begin position="466"/>
        <end position="502"/>
    </location>
</feature>
<evidence type="ECO:0000256" key="5">
    <source>
        <dbReference type="SAM" id="MobiDB-lite"/>
    </source>
</evidence>
<protein>
    <submittedName>
        <fullName evidence="7">Deoxyribodipyrimidine photo-lyase</fullName>
        <ecNumber evidence="7">4.1.99.3</ecNumber>
    </submittedName>
</protein>
<dbReference type="PROSITE" id="PS51645">
    <property type="entry name" value="PHR_CRY_ALPHA_BETA"/>
    <property type="match status" value="1"/>
</dbReference>
<comment type="caution">
    <text evidence="7">The sequence shown here is derived from an EMBL/GenBank/DDBJ whole genome shotgun (WGS) entry which is preliminary data.</text>
</comment>
<gene>
    <name evidence="7" type="ORF">FHS89_003242</name>
</gene>
<keyword evidence="7" id="KW-0456">Lyase</keyword>
<dbReference type="GO" id="GO:0003904">
    <property type="term" value="F:deoxyribodipyrimidine photo-lyase activity"/>
    <property type="evidence" value="ECO:0007669"/>
    <property type="project" value="UniProtKB-EC"/>
</dbReference>
<dbReference type="Gene3D" id="3.40.50.620">
    <property type="entry name" value="HUPs"/>
    <property type="match status" value="1"/>
</dbReference>
<reference evidence="7 8" key="1">
    <citation type="submission" date="2020-08" db="EMBL/GenBank/DDBJ databases">
        <title>Genomic Encyclopedia of Type Strains, Phase IV (KMG-IV): sequencing the most valuable type-strain genomes for metagenomic binning, comparative biology and taxonomic classification.</title>
        <authorList>
            <person name="Goeker M."/>
        </authorList>
    </citation>
    <scope>NUCLEOTIDE SEQUENCE [LARGE SCALE GENOMIC DNA]</scope>
    <source>
        <strain evidence="7 8">DSM 103377</strain>
    </source>
</reference>
<proteinExistence type="predicted"/>
<evidence type="ECO:0000256" key="4">
    <source>
        <dbReference type="PIRSR" id="PIRSR602081-1"/>
    </source>
</evidence>
<dbReference type="RefSeq" id="WP_246414003.1">
    <property type="nucleotide sequence ID" value="NZ_JACIJS010000016.1"/>
</dbReference>
<dbReference type="InterPro" id="IPR036134">
    <property type="entry name" value="Crypto/Photolyase_FAD-like_sf"/>
</dbReference>
<dbReference type="InterPro" id="IPR006050">
    <property type="entry name" value="DNA_photolyase_N"/>
</dbReference>
<keyword evidence="3 4" id="KW-0274">FAD</keyword>
<keyword evidence="2 4" id="KW-0285">Flavoprotein</keyword>
<evidence type="ECO:0000256" key="1">
    <source>
        <dbReference type="ARBA" id="ARBA00001932"/>
    </source>
</evidence>
<dbReference type="Gene3D" id="1.25.40.80">
    <property type="match status" value="1"/>
</dbReference>
<keyword evidence="8" id="KW-1185">Reference proteome</keyword>
<dbReference type="GO" id="GO:0003677">
    <property type="term" value="F:DNA binding"/>
    <property type="evidence" value="ECO:0007669"/>
    <property type="project" value="TreeGrafter"/>
</dbReference>
<evidence type="ECO:0000313" key="7">
    <source>
        <dbReference type="EMBL" id="MBB5517195.1"/>
    </source>
</evidence>
<dbReference type="Pfam" id="PF00875">
    <property type="entry name" value="DNA_photolyase"/>
    <property type="match status" value="1"/>
</dbReference>
<dbReference type="AlphaFoldDB" id="A0A840X5U2"/>
<dbReference type="InterPro" id="IPR002081">
    <property type="entry name" value="Cryptochrome/DNA_photolyase_1"/>
</dbReference>
<dbReference type="Gene3D" id="1.10.579.10">
    <property type="entry name" value="DNA Cyclobutane Dipyrimidine Photolyase, subunit A, domain 3"/>
    <property type="match status" value="1"/>
</dbReference>
<dbReference type="Pfam" id="PF03441">
    <property type="entry name" value="FAD_binding_7"/>
    <property type="match status" value="1"/>
</dbReference>
<feature type="binding site" evidence="4">
    <location>
        <position position="214"/>
    </location>
    <ligand>
        <name>FAD</name>
        <dbReference type="ChEBI" id="CHEBI:57692"/>
    </ligand>
</feature>
<dbReference type="SUPFAM" id="SSF48173">
    <property type="entry name" value="Cryptochrome/photolyase FAD-binding domain"/>
    <property type="match status" value="1"/>
</dbReference>
<feature type="binding site" evidence="4">
    <location>
        <position position="271"/>
    </location>
    <ligand>
        <name>FAD</name>
        <dbReference type="ChEBI" id="CHEBI:57692"/>
    </ligand>
</feature>
<feature type="domain" description="Photolyase/cryptochrome alpha/beta" evidence="6">
    <location>
        <begin position="11"/>
        <end position="140"/>
    </location>
</feature>
<dbReference type="Proteomes" id="UP000553766">
    <property type="component" value="Unassembled WGS sequence"/>
</dbReference>
<evidence type="ECO:0000259" key="6">
    <source>
        <dbReference type="PROSITE" id="PS51645"/>
    </source>
</evidence>
<dbReference type="PANTHER" id="PTHR11455">
    <property type="entry name" value="CRYPTOCHROME"/>
    <property type="match status" value="1"/>
</dbReference>
<dbReference type="EMBL" id="JACIJS010000016">
    <property type="protein sequence ID" value="MBB5517195.1"/>
    <property type="molecule type" value="Genomic_DNA"/>
</dbReference>
<sequence length="502" mass="56350">MPPMFRAMVEKLHIVWFKRDLRTRDHAALSMAAARGPVLPLYVVEPAFWAEPDAAGRHWDFIAQSLAELRKDLAALGQPLVLRRGDILDVLDAFDREPGIAALYSHQETGNGWTYARDQRVAAWCRARGIPWQEPVQGGVVRRLPSRHGWAKGMDQFLAAPQIAAPALRPVPVDPGAIIRPDLPDDPCPDRQPGGRQAGLSLLGSFLTERAKPYRRAMSAPGPGAVHCSRLSPHLAFGTLSVREVAQATWARQREVKETGERGFTGALSSFNGRLHWRDHFMQKLEDAPRIEFENMHRGMDRVQRESDAARLHAFAVGETGLPFVDACMRSLRATGWMNFRMRAMLQAVASYHLWLPWRDSGMVLARLFTDFEPGIHWSQVQMQSGTTGINTIRVYNPVKQGYDQDPDGTFIRQWVPELRGFEGTKLHEPWKQGGAPGYPDPIVDHEQAARDAKAAIYAARKGNDFRDEADRIQARHGSRKSGIRNRGQRRKAPSAQLSLDL</sequence>
<comment type="cofactor">
    <cofactor evidence="4">
        <name>FAD</name>
        <dbReference type="ChEBI" id="CHEBI:57692"/>
    </cofactor>
    <text evidence="4">Binds 1 FAD per subunit.</text>
</comment>
<comment type="cofactor">
    <cofactor evidence="1">
        <name>(6R)-5,10-methylene-5,6,7,8-tetrahydrofolate</name>
        <dbReference type="ChEBI" id="CHEBI:15636"/>
    </cofactor>
</comment>
<dbReference type="InterPro" id="IPR005101">
    <property type="entry name" value="Cryptochr/Photolyase_FAD-bd"/>
</dbReference>
<dbReference type="EC" id="4.1.99.3" evidence="7"/>
<feature type="compositionally biased region" description="Basic residues" evidence="5">
    <location>
        <begin position="475"/>
        <end position="493"/>
    </location>
</feature>